<dbReference type="CDD" id="cd02859">
    <property type="entry name" value="E_set_AMPKbeta_like_N"/>
    <property type="match status" value="1"/>
</dbReference>
<evidence type="ECO:0000256" key="5">
    <source>
        <dbReference type="ARBA" id="ARBA00023295"/>
    </source>
</evidence>
<keyword evidence="14" id="KW-1185">Reference proteome</keyword>
<evidence type="ECO:0000256" key="2">
    <source>
        <dbReference type="ARBA" id="ARBA00022729"/>
    </source>
</evidence>
<evidence type="ECO:0000256" key="7">
    <source>
        <dbReference type="ARBA" id="ARBA00024062"/>
    </source>
</evidence>
<accession>A0A0A5GRR3</accession>
<comment type="caution">
    <text evidence="13">The sequence shown here is derived from an EMBL/GenBank/DDBJ whole genome shotgun (WGS) entry which is preliminary data.</text>
</comment>
<keyword evidence="4" id="KW-0106">Calcium</keyword>
<dbReference type="GO" id="GO:0030246">
    <property type="term" value="F:carbohydrate binding"/>
    <property type="evidence" value="ECO:0007669"/>
    <property type="project" value="InterPro"/>
</dbReference>
<evidence type="ECO:0000313" key="13">
    <source>
        <dbReference type="EMBL" id="KGX93933.1"/>
    </source>
</evidence>
<dbReference type="eggNOG" id="COG5492">
    <property type="taxonomic scope" value="Bacteria"/>
</dbReference>
<proteinExistence type="inferred from homology"/>
<evidence type="ECO:0000256" key="4">
    <source>
        <dbReference type="ARBA" id="ARBA00022837"/>
    </source>
</evidence>
<evidence type="ECO:0000256" key="9">
    <source>
        <dbReference type="ARBA" id="ARBA00031076"/>
    </source>
</evidence>
<protein>
    <recommendedName>
        <fullName evidence="7">pullulanase</fullName>
        <ecNumber evidence="7">3.2.1.41</ecNumber>
    </recommendedName>
    <alternativeName>
        <fullName evidence="8">Alpha-dextrin endo-1,6-alpha-glucosidase</fullName>
    </alternativeName>
    <alternativeName>
        <fullName evidence="9">Pullulan 6-glucanohydrolase</fullName>
    </alternativeName>
</protein>
<feature type="domain" description="Glycosyl hydrolase family 13 catalytic" evidence="12">
    <location>
        <begin position="1552"/>
        <end position="1931"/>
    </location>
</feature>
<dbReference type="GO" id="GO:0005975">
    <property type="term" value="P:carbohydrate metabolic process"/>
    <property type="evidence" value="ECO:0007669"/>
    <property type="project" value="InterPro"/>
</dbReference>
<gene>
    <name evidence="13" type="ORF">N781_01775</name>
</gene>
<dbReference type="Gene3D" id="2.60.40.10">
    <property type="entry name" value="Immunoglobulins"/>
    <property type="match status" value="2"/>
</dbReference>
<dbReference type="SUPFAM" id="SSF81296">
    <property type="entry name" value="E set domains"/>
    <property type="match status" value="2"/>
</dbReference>
<dbReference type="GO" id="GO:0051060">
    <property type="term" value="F:pullulanase activity"/>
    <property type="evidence" value="ECO:0007669"/>
    <property type="project" value="UniProtKB-EC"/>
</dbReference>
<dbReference type="CDD" id="cd10315">
    <property type="entry name" value="CBM41_pullulanase"/>
    <property type="match status" value="2"/>
</dbReference>
<dbReference type="eggNOG" id="COG0366">
    <property type="taxonomic scope" value="Bacteria"/>
</dbReference>
<dbReference type="InterPro" id="IPR011840">
    <property type="entry name" value="PulA_typeI"/>
</dbReference>
<dbReference type="InterPro" id="IPR003343">
    <property type="entry name" value="Big_2"/>
</dbReference>
<dbReference type="InterPro" id="IPR013780">
    <property type="entry name" value="Glyco_hydro_b"/>
</dbReference>
<dbReference type="STRING" id="1385510.GCA_000425205_00125"/>
<dbReference type="InterPro" id="IPR005323">
    <property type="entry name" value="CBM41_pullulanase"/>
</dbReference>
<dbReference type="Gene3D" id="3.20.20.80">
    <property type="entry name" value="Glycosidases"/>
    <property type="match status" value="2"/>
</dbReference>
<evidence type="ECO:0000256" key="8">
    <source>
        <dbReference type="ARBA" id="ARBA00029618"/>
    </source>
</evidence>
<keyword evidence="2" id="KW-0732">Signal</keyword>
<dbReference type="CDD" id="cd11341">
    <property type="entry name" value="AmyAc_Pullulanase_LD-like"/>
    <property type="match status" value="1"/>
</dbReference>
<evidence type="ECO:0000256" key="6">
    <source>
        <dbReference type="ARBA" id="ARBA00023965"/>
    </source>
</evidence>
<dbReference type="Gene3D" id="2.60.40.1080">
    <property type="match status" value="2"/>
</dbReference>
<comment type="similarity">
    <text evidence="1">Belongs to the glycosyl hydrolase 13 family.</text>
</comment>
<dbReference type="Pfam" id="PF03714">
    <property type="entry name" value="PUD"/>
    <property type="match status" value="2"/>
</dbReference>
<dbReference type="EMBL" id="AVPE01000001">
    <property type="protein sequence ID" value="KGX93933.1"/>
    <property type="molecule type" value="Genomic_DNA"/>
</dbReference>
<dbReference type="Gene3D" id="2.60.40.1110">
    <property type="match status" value="2"/>
</dbReference>
<dbReference type="NCBIfam" id="TIGR02104">
    <property type="entry name" value="pulA_typeI"/>
    <property type="match status" value="1"/>
</dbReference>
<evidence type="ECO:0000259" key="12">
    <source>
        <dbReference type="SMART" id="SM00642"/>
    </source>
</evidence>
<dbReference type="InterPro" id="IPR032640">
    <property type="entry name" value="AMPK1_CBM"/>
</dbReference>
<dbReference type="SUPFAM" id="SSF51011">
    <property type="entry name" value="Glycosyl hydrolase domain"/>
    <property type="match status" value="1"/>
</dbReference>
<dbReference type="SUPFAM" id="SSF49452">
    <property type="entry name" value="Starch-binding domain-like"/>
    <property type="match status" value="2"/>
</dbReference>
<feature type="domain" description="BIG2" evidence="11">
    <location>
        <begin position="1164"/>
        <end position="1243"/>
    </location>
</feature>
<dbReference type="InterPro" id="IPR013783">
    <property type="entry name" value="Ig-like_fold"/>
</dbReference>
<sequence>MKSRQKSFSIILVVAMLLQIVLSPIGVWAAEETLQSPTVNGDGEVTFNFKGSNEVQTDVHLRGNLTDWDEGKKMTKGQDDVWSLTLSDVEPGDYEYKFYYDGVWVTDPLNEKTANGNSVVSVPGLTTSMSTEVEAGQSLSLEASFLKADGTSEPVQPNWSLKEQVAGVTIENGEVITTSDATGTFTLLAQYNNGMLEHTVAIQEKSQTYTYTINYFRYDQQANSWNLWLWEDGQDGGSYGFETVTEDGFAQGTYEIESKVLNILPRLGEWEAKDMEVKAEIPSGESSVEVWLVEGDDTVYYSKDRVNTGDSIQTAYADAMDAIYVHTSAALEEGKLSTFTLRNETEGKNVEVKASKVTETKAELTLIDGKLDVTNLYSVNNDQFSKQEVTMRKILDDPQFYYSGVDLGLTYSNDESTFKVWAPTATSVSVSLYDEAGTYNENGVVTDHSDGEERIMKRSNNGVWDLTVAQDLAGSYYMYKVEFADGTANYVVDPYARAVAANGQRTAVVPLEDTNPSVWNPDEKPPLPEPTDTILYEMQIRDFSIDEQAPFEHKGKYLAFTEEGLTDQEGNTIGIDHLKELGVTTVHLLPAYDFKTVNERTVDDPTSNNAKYNWGYDPQNYNVPEGSFATDPNDPSNRITEFKQMVQALHDNDIRVVMDVVYNHTFEVKNGPFNKIVPGYFYRKTETGKLANGSGVGNEVASERPMVRKYIKDSVRYWAEEYNVDGFRFDLMGLIDTPTMKELTDMLHDEVDPSILIYGEPWQAGGSVLPANLQTLKGSQKNNNFAVFNDNFRNAIKGGSDDASKGFATGASGNEEKVVKGVRGAIDDFTALPSETINYVTAHDNLNLWDKIVKTQGLEKELGFLDIKDGELQGESAKNFNSVEEAVEAATPYKQIIPEDVMSNETVKRSLLANGIVLLSQGIPFIHEGAEMLRSKYGDHNSYKSPDAVNAIQWENKAKFTEVFDYYKGLTKLRSEHPAFRMTSAETINQHLDVYHAENNVVAYTLNDYANNDTWNNIVVIYNANDGNQEVNLPSNGDWNVVVNDKQAGTESLNTINGNTASVSGLSMMVLYDEEQSYTPTPSSIQVEPTLIGLEPGDVRTIKAKVLDQKGNPMAESLTLSSSDDSVVKASGLKLEAISNGEATIQVQAGDLRQEIAVKVDTFIPSSITLTGDSSLYEGKSTQLMASVNDQFEQKMRNPDLTWSSDDPSVASVNAYGEVTGHGVGKTTITVQAGDKKATMELTVKEYKQKYVQFTYEREDGNYDGWNLWTWQTGVEDGEKIFERITEAGARTTFEISPEATSVGFIVRRGNWEEKDYGGDRYIPIHPDETLTKVHVTSGEEAIHVVPAVTGPKLEDGEVTFYYRDPERYKANGMGTIDNVQVKVGTDTYDMMYDSKNEYYTFTLEELEEGTINYTFLVHDDGKTAEVKDPYNESSSIEYSIPDFNIDATITPETVSYDENAVLHIEATSEEDVSIEEAYVDETAVGGDSNQPIDIQLMRHTISISQSVAPGQKTLPIKLIDEFGNAHNAQATVTVVEKEDDDFDWDESRIYFMLTDRFHNGDSTNDDPNGMDYDTSHPETYHGGDFQGIIDKLDYLEELGINTIWITPIVDNIEWDLRHNKDGSQFGYHGYWAEDFTSIDEHLGDLNKFKELIDKAHDRDMKIMVDVVLNHAGYGMNAKETEDIKEFPTEKERSVFEGMLRDGGTDVVKGELAGLPDFRTEDENVRNQLIQWQADWIEQARTERGDTIDYFRVDTVKHVEDTTWKAFKNELTKRKPDFKLIGEYYGGSSQNTGGYLNDGEMDSLLDFDFKHQAERFVKGDLEGAQEELEKRNSTINDTYMLGQFLSSHDEDGFLATALEGDRSKFKVAATLQITAKGQPVIYYGEELGLSGKSARDMDKGEFSKNRYDMDWSLATEENDLLRHYQSLLHARDKYSDVFSKGTRSTVAGGNDQGYLVFQREYKGDSVLVGLNTTNEAKEVTFHVPFEANTKVEDIYSNQRIDVTEGKQVTMTLPSRSQGGTVILGTKVNQESDDDDEENGTGKGDEQEEEENRERFKPRQIVKLLWYKWMALFEEGGDHSSNSEQGSHPLSRFIKGIFSMFAFK</sequence>
<dbReference type="Pfam" id="PF16561">
    <property type="entry name" value="AMPK1_CBM"/>
    <property type="match status" value="1"/>
</dbReference>
<keyword evidence="5" id="KW-0326">Glycosidase</keyword>
<dbReference type="RefSeq" id="WP_081658117.1">
    <property type="nucleotide sequence ID" value="NZ_AULI01000001.1"/>
</dbReference>
<dbReference type="InterPro" id="IPR004193">
    <property type="entry name" value="Glyco_hydro_13_N"/>
</dbReference>
<evidence type="ECO:0000259" key="11">
    <source>
        <dbReference type="SMART" id="SM00635"/>
    </source>
</evidence>
<organism evidence="13 14">
    <name type="scientific">Pontibacillus halophilus JSM 076056 = DSM 19796</name>
    <dbReference type="NCBI Taxonomy" id="1385510"/>
    <lineage>
        <taxon>Bacteria</taxon>
        <taxon>Bacillati</taxon>
        <taxon>Bacillota</taxon>
        <taxon>Bacilli</taxon>
        <taxon>Bacillales</taxon>
        <taxon>Bacillaceae</taxon>
        <taxon>Pontibacillus</taxon>
    </lineage>
</organism>
<reference evidence="13 14" key="1">
    <citation type="submission" date="2013-08" db="EMBL/GenBank/DDBJ databases">
        <authorList>
            <person name="Huang J."/>
            <person name="Wang G."/>
        </authorList>
    </citation>
    <scope>NUCLEOTIDE SEQUENCE [LARGE SCALE GENOMIC DNA]</scope>
    <source>
        <strain evidence="13 14">JSM 076056</strain>
    </source>
</reference>
<dbReference type="InterPro" id="IPR006047">
    <property type="entry name" value="GH13_cat_dom"/>
</dbReference>
<dbReference type="Pfam" id="PF02368">
    <property type="entry name" value="Big_2"/>
    <property type="match status" value="1"/>
</dbReference>
<comment type="catalytic activity">
    <reaction evidence="6">
        <text>Hydrolysis of (1-&gt;6)-alpha-D-glucosidic linkages in pullulan, amylopectin and glycogen, and in the alpha- and beta-limit dextrins of amylopectin and glycogen.</text>
        <dbReference type="EC" id="3.2.1.41"/>
    </reaction>
</comment>
<dbReference type="PANTHER" id="PTHR43002">
    <property type="entry name" value="GLYCOGEN DEBRANCHING ENZYME"/>
    <property type="match status" value="1"/>
</dbReference>
<feature type="domain" description="BIG2" evidence="11">
    <location>
        <begin position="1081"/>
        <end position="1159"/>
    </location>
</feature>
<dbReference type="InterPro" id="IPR008964">
    <property type="entry name" value="Invasin/intimin_cell_adhesion"/>
</dbReference>
<dbReference type="InterPro" id="IPR017853">
    <property type="entry name" value="GH"/>
</dbReference>
<dbReference type="Pfam" id="PF00128">
    <property type="entry name" value="Alpha-amylase"/>
    <property type="match status" value="2"/>
</dbReference>
<evidence type="ECO:0000256" key="1">
    <source>
        <dbReference type="ARBA" id="ARBA00008061"/>
    </source>
</evidence>
<dbReference type="SUPFAM" id="SSF49373">
    <property type="entry name" value="Invasin/intimin cell-adhesion fragments"/>
    <property type="match status" value="1"/>
</dbReference>
<dbReference type="Proteomes" id="UP000030528">
    <property type="component" value="Unassembled WGS sequence"/>
</dbReference>
<evidence type="ECO:0000256" key="3">
    <source>
        <dbReference type="ARBA" id="ARBA00022801"/>
    </source>
</evidence>
<dbReference type="CDD" id="cd02860">
    <property type="entry name" value="E_set_Pullulanase"/>
    <property type="match status" value="1"/>
</dbReference>
<dbReference type="SMART" id="SM00642">
    <property type="entry name" value="Aamy"/>
    <property type="match status" value="1"/>
</dbReference>
<dbReference type="SMART" id="SM00635">
    <property type="entry name" value="BID_2"/>
    <property type="match status" value="2"/>
</dbReference>
<keyword evidence="3" id="KW-0378">Hydrolase</keyword>
<feature type="region of interest" description="Disordered" evidence="10">
    <location>
        <begin position="2022"/>
        <end position="2054"/>
    </location>
</feature>
<dbReference type="OrthoDB" id="9761875at2"/>
<dbReference type="Gene3D" id="2.60.40.1180">
    <property type="entry name" value="Golgi alpha-mannosidase II"/>
    <property type="match status" value="2"/>
</dbReference>
<dbReference type="InterPro" id="IPR014756">
    <property type="entry name" value="Ig_E-set"/>
</dbReference>
<evidence type="ECO:0000313" key="14">
    <source>
        <dbReference type="Proteomes" id="UP000030528"/>
    </source>
</evidence>
<dbReference type="Pfam" id="PF02922">
    <property type="entry name" value="CBM_48"/>
    <property type="match status" value="1"/>
</dbReference>
<dbReference type="InterPro" id="IPR013784">
    <property type="entry name" value="Carb-bd-like_fold"/>
</dbReference>
<dbReference type="InterPro" id="IPR049117">
    <property type="entry name" value="pulA_all-beta"/>
</dbReference>
<name>A0A0A5GRR3_9BACI</name>
<dbReference type="SUPFAM" id="SSF51445">
    <property type="entry name" value="(Trans)glycosidases"/>
    <property type="match status" value="2"/>
</dbReference>
<evidence type="ECO:0000256" key="10">
    <source>
        <dbReference type="SAM" id="MobiDB-lite"/>
    </source>
</evidence>
<dbReference type="eggNOG" id="COG1523">
    <property type="taxonomic scope" value="Bacteria"/>
</dbReference>
<dbReference type="EC" id="3.2.1.41" evidence="7"/>
<dbReference type="Pfam" id="PF21653">
    <property type="entry name" value="pulA_all-beta"/>
    <property type="match status" value="1"/>
</dbReference>